<proteinExistence type="inferred from homology"/>
<evidence type="ECO:0000313" key="3">
    <source>
        <dbReference type="EMBL" id="GFH47212.1"/>
    </source>
</evidence>
<accession>A0AAD3CJI2</accession>
<dbReference type="InterPro" id="IPR010342">
    <property type="entry name" value="DUF938"/>
</dbReference>
<organism evidence="3 4">
    <name type="scientific">Chaetoceros tenuissimus</name>
    <dbReference type="NCBI Taxonomy" id="426638"/>
    <lineage>
        <taxon>Eukaryota</taxon>
        <taxon>Sar</taxon>
        <taxon>Stramenopiles</taxon>
        <taxon>Ochrophyta</taxon>
        <taxon>Bacillariophyta</taxon>
        <taxon>Coscinodiscophyceae</taxon>
        <taxon>Chaetocerotophycidae</taxon>
        <taxon>Chaetocerotales</taxon>
        <taxon>Chaetocerotaceae</taxon>
        <taxon>Chaetoceros</taxon>
    </lineage>
</organism>
<evidence type="ECO:0000313" key="4">
    <source>
        <dbReference type="Proteomes" id="UP001054902"/>
    </source>
</evidence>
<dbReference type="PANTHER" id="PTHR20974">
    <property type="entry name" value="UPF0585 PROTEIN CG18661"/>
    <property type="match status" value="1"/>
</dbReference>
<keyword evidence="4" id="KW-1185">Reference proteome</keyword>
<dbReference type="Gene3D" id="3.40.50.150">
    <property type="entry name" value="Vaccinia Virus protein VP39"/>
    <property type="match status" value="1"/>
</dbReference>
<evidence type="ECO:0000256" key="2">
    <source>
        <dbReference type="SAM" id="SignalP"/>
    </source>
</evidence>
<dbReference type="AlphaFoldDB" id="A0AAD3CJI2"/>
<feature type="chain" id="PRO_5042069640" description="DUF938 domain-containing protein" evidence="2">
    <location>
        <begin position="20"/>
        <end position="275"/>
    </location>
</feature>
<dbReference type="PANTHER" id="PTHR20974:SF0">
    <property type="entry name" value="UPF0585 PROTEIN CG18661"/>
    <property type="match status" value="1"/>
</dbReference>
<reference evidence="3 4" key="1">
    <citation type="journal article" date="2021" name="Sci. Rep.">
        <title>The genome of the diatom Chaetoceros tenuissimus carries an ancient integrated fragment of an extant virus.</title>
        <authorList>
            <person name="Hongo Y."/>
            <person name="Kimura K."/>
            <person name="Takaki Y."/>
            <person name="Yoshida Y."/>
            <person name="Baba S."/>
            <person name="Kobayashi G."/>
            <person name="Nagasaki K."/>
            <person name="Hano T."/>
            <person name="Tomaru Y."/>
        </authorList>
    </citation>
    <scope>NUCLEOTIDE SEQUENCE [LARGE SCALE GENOMIC DNA]</scope>
    <source>
        <strain evidence="3 4">NIES-3715</strain>
    </source>
</reference>
<gene>
    <name evidence="3" type="ORF">CTEN210_03687</name>
</gene>
<name>A0AAD3CJI2_9STRA</name>
<dbReference type="SUPFAM" id="SSF53335">
    <property type="entry name" value="S-adenosyl-L-methionine-dependent methyltransferases"/>
    <property type="match status" value="1"/>
</dbReference>
<dbReference type="InterPro" id="IPR029063">
    <property type="entry name" value="SAM-dependent_MTases_sf"/>
</dbReference>
<keyword evidence="2" id="KW-0732">Signal</keyword>
<dbReference type="Pfam" id="PF06080">
    <property type="entry name" value="DUF938"/>
    <property type="match status" value="1"/>
</dbReference>
<evidence type="ECO:0008006" key="5">
    <source>
        <dbReference type="Google" id="ProtNLM"/>
    </source>
</evidence>
<comment type="caution">
    <text evidence="3">The sequence shown here is derived from an EMBL/GenBank/DDBJ whole genome shotgun (WGS) entry which is preliminary data.</text>
</comment>
<feature type="signal peptide" evidence="2">
    <location>
        <begin position="1"/>
        <end position="19"/>
    </location>
</feature>
<dbReference type="Proteomes" id="UP001054902">
    <property type="component" value="Unassembled WGS sequence"/>
</dbReference>
<evidence type="ECO:0000256" key="1">
    <source>
        <dbReference type="ARBA" id="ARBA00008308"/>
    </source>
</evidence>
<dbReference type="EMBL" id="BLLK01000022">
    <property type="protein sequence ID" value="GFH47212.1"/>
    <property type="molecule type" value="Genomic_DNA"/>
</dbReference>
<comment type="similarity">
    <text evidence="1">Belongs to the UPF0585 family.</text>
</comment>
<protein>
    <recommendedName>
        <fullName evidence="5">DUF938 domain-containing protein</fullName>
    </recommendedName>
</protein>
<sequence length="275" mass="30934">MRLAAWLLLLHLRVPSSTAATSNLVAFVSHTNKSKLQKRYTQTNINMSTPVSMDSPSAHRNKDPIWQVIQKEILTLLPKDQLTVMEIAAGCGVHCEHFASKMNEMNPNLKLKWYPTDPDPPSLQALQERISNLGNVKLKKSIQTLPLTLNEEGIMEDETSKIIHQHSESEDPIHFMMCINMIHISPWTATLGVFHVASACLAKDGVLMTYGPYKENGTAVESNLRFDASLKSRNVEWGVRDIEKVIDVAESKGFSLKQKIEMPANNLCLIFQKKE</sequence>